<accession>A0A5J5BSZ4</accession>
<evidence type="ECO:0000313" key="2">
    <source>
        <dbReference type="Proteomes" id="UP000325577"/>
    </source>
</evidence>
<proteinExistence type="predicted"/>
<name>A0A5J5BSZ4_9ASTE</name>
<evidence type="ECO:0000313" key="1">
    <source>
        <dbReference type="EMBL" id="KAA8544897.1"/>
    </source>
</evidence>
<keyword evidence="2" id="KW-1185">Reference proteome</keyword>
<protein>
    <submittedName>
        <fullName evidence="1">Uncharacterized protein</fullName>
    </submittedName>
</protein>
<reference evidence="1 2" key="1">
    <citation type="submission" date="2019-09" db="EMBL/GenBank/DDBJ databases">
        <title>A chromosome-level genome assembly of the Chinese tupelo Nyssa sinensis.</title>
        <authorList>
            <person name="Yang X."/>
            <person name="Kang M."/>
            <person name="Yang Y."/>
            <person name="Xiong H."/>
            <person name="Wang M."/>
            <person name="Zhang Z."/>
            <person name="Wang Z."/>
            <person name="Wu H."/>
            <person name="Ma T."/>
            <person name="Liu J."/>
            <person name="Xi Z."/>
        </authorList>
    </citation>
    <scope>NUCLEOTIDE SEQUENCE [LARGE SCALE GENOMIC DNA]</scope>
    <source>
        <strain evidence="1">J267</strain>
        <tissue evidence="1">Leaf</tissue>
    </source>
</reference>
<dbReference type="OrthoDB" id="1937314at2759"/>
<organism evidence="1 2">
    <name type="scientific">Nyssa sinensis</name>
    <dbReference type="NCBI Taxonomy" id="561372"/>
    <lineage>
        <taxon>Eukaryota</taxon>
        <taxon>Viridiplantae</taxon>
        <taxon>Streptophyta</taxon>
        <taxon>Embryophyta</taxon>
        <taxon>Tracheophyta</taxon>
        <taxon>Spermatophyta</taxon>
        <taxon>Magnoliopsida</taxon>
        <taxon>eudicotyledons</taxon>
        <taxon>Gunneridae</taxon>
        <taxon>Pentapetalae</taxon>
        <taxon>asterids</taxon>
        <taxon>Cornales</taxon>
        <taxon>Nyssaceae</taxon>
        <taxon>Nyssa</taxon>
    </lineage>
</organism>
<dbReference type="Proteomes" id="UP000325577">
    <property type="component" value="Linkage Group LG10"/>
</dbReference>
<dbReference type="AlphaFoldDB" id="A0A5J5BSZ4"/>
<sequence length="131" mass="14653">MSSAGAMALEGQCSNKESCKAVRCLRRRRTCPDCAAWDPCAVISEQSGFRGGNAMPYQYMHDNKVPCYFSGLRLEIRLTQYENGTRVRSKVIEKLKDVILISNLAKATVAAVVEPKAASKRKRLTKRIKKK</sequence>
<dbReference type="EMBL" id="CM018033">
    <property type="protein sequence ID" value="KAA8544897.1"/>
    <property type="molecule type" value="Genomic_DNA"/>
</dbReference>
<gene>
    <name evidence="1" type="ORF">F0562_019708</name>
</gene>